<dbReference type="Proteomes" id="UP000030645">
    <property type="component" value="Unassembled WGS sequence"/>
</dbReference>
<protein>
    <submittedName>
        <fullName evidence="1">Uncharacterized protein</fullName>
    </submittedName>
</protein>
<evidence type="ECO:0000313" key="1">
    <source>
        <dbReference type="EMBL" id="EXC30883.1"/>
    </source>
</evidence>
<keyword evidence="2" id="KW-1185">Reference proteome</keyword>
<name>W9SFZ8_9ROSA</name>
<organism evidence="1 2">
    <name type="scientific">Morus notabilis</name>
    <dbReference type="NCBI Taxonomy" id="981085"/>
    <lineage>
        <taxon>Eukaryota</taxon>
        <taxon>Viridiplantae</taxon>
        <taxon>Streptophyta</taxon>
        <taxon>Embryophyta</taxon>
        <taxon>Tracheophyta</taxon>
        <taxon>Spermatophyta</taxon>
        <taxon>Magnoliopsida</taxon>
        <taxon>eudicotyledons</taxon>
        <taxon>Gunneridae</taxon>
        <taxon>Pentapetalae</taxon>
        <taxon>rosids</taxon>
        <taxon>fabids</taxon>
        <taxon>Rosales</taxon>
        <taxon>Moraceae</taxon>
        <taxon>Moreae</taxon>
        <taxon>Morus</taxon>
    </lineage>
</organism>
<dbReference type="AlphaFoldDB" id="W9SFZ8"/>
<sequence length="73" mass="8340">MSRMLTHVPIAYNILQRARILVSHVDRLMFVTLQQKFEYAVNLVGVPEWLSGMTRNHVGSARAGTFSDTSTYR</sequence>
<gene>
    <name evidence="1" type="ORF">L484_028062</name>
</gene>
<dbReference type="EMBL" id="KE346217">
    <property type="protein sequence ID" value="EXC30883.1"/>
    <property type="molecule type" value="Genomic_DNA"/>
</dbReference>
<accession>W9SFZ8</accession>
<proteinExistence type="predicted"/>
<evidence type="ECO:0000313" key="2">
    <source>
        <dbReference type="Proteomes" id="UP000030645"/>
    </source>
</evidence>
<reference evidence="2" key="1">
    <citation type="submission" date="2013-01" db="EMBL/GenBank/DDBJ databases">
        <title>Draft Genome Sequence of a Mulberry Tree, Morus notabilis C.K. Schneid.</title>
        <authorList>
            <person name="He N."/>
            <person name="Zhao S."/>
        </authorList>
    </citation>
    <scope>NUCLEOTIDE SEQUENCE</scope>
</reference>